<evidence type="ECO:0000313" key="3">
    <source>
        <dbReference type="EMBL" id="KEQ17237.1"/>
    </source>
</evidence>
<dbReference type="Proteomes" id="UP000028073">
    <property type="component" value="Unassembled WGS sequence"/>
</dbReference>
<reference evidence="3 4" key="1">
    <citation type="submission" date="2014-06" db="EMBL/GenBank/DDBJ databases">
        <title>Whole Genome Sequences of Three Symbiotic Endozoicomonas Bacteria.</title>
        <authorList>
            <person name="Neave M.J."/>
            <person name="Apprill A."/>
            <person name="Voolstra C.R."/>
        </authorList>
    </citation>
    <scope>NUCLEOTIDE SEQUENCE [LARGE SCALE GENOMIC DNA]</scope>
    <source>
        <strain evidence="3 4">DSM 25634</strain>
    </source>
</reference>
<name>A0A081NFL4_9GAMM</name>
<feature type="transmembrane region" description="Helical" evidence="1">
    <location>
        <begin position="322"/>
        <end position="344"/>
    </location>
</feature>
<feature type="chain" id="PRO_5001760768" evidence="2">
    <location>
        <begin position="21"/>
        <end position="448"/>
    </location>
</feature>
<keyword evidence="4" id="KW-1185">Reference proteome</keyword>
<keyword evidence="1" id="KW-0812">Transmembrane</keyword>
<dbReference type="RefSeq" id="WP_034837280.1">
    <property type="nucleotide sequence ID" value="NZ_JOKH01000003.1"/>
</dbReference>
<evidence type="ECO:0000256" key="2">
    <source>
        <dbReference type="SAM" id="SignalP"/>
    </source>
</evidence>
<feature type="signal peptide" evidence="2">
    <location>
        <begin position="1"/>
        <end position="20"/>
    </location>
</feature>
<dbReference type="EMBL" id="JOKH01000003">
    <property type="protein sequence ID" value="KEQ17237.1"/>
    <property type="molecule type" value="Genomic_DNA"/>
</dbReference>
<gene>
    <name evidence="3" type="ORF">GZ78_15515</name>
</gene>
<protein>
    <submittedName>
        <fullName evidence="3">Uncharacterized protein</fullName>
    </submittedName>
</protein>
<comment type="caution">
    <text evidence="3">The sequence shown here is derived from an EMBL/GenBank/DDBJ whole genome shotgun (WGS) entry which is preliminary data.</text>
</comment>
<feature type="transmembrane region" description="Helical" evidence="1">
    <location>
        <begin position="284"/>
        <end position="302"/>
    </location>
</feature>
<keyword evidence="1" id="KW-1133">Transmembrane helix</keyword>
<keyword evidence="1" id="KW-0472">Membrane</keyword>
<evidence type="ECO:0000256" key="1">
    <source>
        <dbReference type="SAM" id="Phobius"/>
    </source>
</evidence>
<dbReference type="AlphaFoldDB" id="A0A081NFL4"/>
<evidence type="ECO:0000313" key="4">
    <source>
        <dbReference type="Proteomes" id="UP000028073"/>
    </source>
</evidence>
<proteinExistence type="predicted"/>
<organism evidence="3 4">
    <name type="scientific">Endozoicomonas numazuensis</name>
    <dbReference type="NCBI Taxonomy" id="1137799"/>
    <lineage>
        <taxon>Bacteria</taxon>
        <taxon>Pseudomonadati</taxon>
        <taxon>Pseudomonadota</taxon>
        <taxon>Gammaproteobacteria</taxon>
        <taxon>Oceanospirillales</taxon>
        <taxon>Endozoicomonadaceae</taxon>
        <taxon>Endozoicomonas</taxon>
    </lineage>
</organism>
<feature type="transmembrane region" description="Helical" evidence="1">
    <location>
        <begin position="400"/>
        <end position="419"/>
    </location>
</feature>
<sequence length="448" mass="49030">MSRKLLMFLLTVSLSRGLYANDLTLYDEEQARLNQANHQLALSSEKPTEIPMIVFTPVPREGLKPDQAGVVKENIELEWQGEPVLMKVESHTSEKEYRKAMKRFIREEGLELDKRSSDSEDEGVNRNDTSVTGQEWLKTTFLWSRESMEQVIFIGAFVIEYPEHRGKIMIGAAAGAGGTATVVLVGGVLLDKFSSGIPEAMIDLIEWGTNLLGAAVFARFNYMVSNSVASRRLAGGGSPVARTTSGYDVGSYVVFPVVIYSAKEMAEAGFGTLKVLSKGHYEASAMPLIPVAFFIVTTVVVFKDKLPYVKNYHCPACVRGQYLLSVLARAGLTVVGAGMLSGAAHETEDLTDWHSPTVWDANNKTVVNGYDFWGDDSVLALILSPLGFRATPSVATMVTWLGYAAAITGMNVFVEYMYWKKARMEARVRGSAGGEVEMNLIGSDASDL</sequence>
<accession>A0A081NFL4</accession>
<keyword evidence="2" id="KW-0732">Signal</keyword>